<name>A0A838L7X4_9SPHN</name>
<keyword evidence="9" id="KW-1185">Reference proteome</keyword>
<dbReference type="PANTHER" id="PTHR30471:SF3">
    <property type="entry name" value="UPF0758 PROTEIN YEES-RELATED"/>
    <property type="match status" value="1"/>
</dbReference>
<comment type="similarity">
    <text evidence="6">Belongs to the UPF0758 family.</text>
</comment>
<accession>A0A838L7X4</accession>
<keyword evidence="4" id="KW-0862">Zinc</keyword>
<dbReference type="EMBL" id="JACEIB010000006">
    <property type="protein sequence ID" value="MBA2934629.1"/>
    <property type="molecule type" value="Genomic_DNA"/>
</dbReference>
<dbReference type="InterPro" id="IPR001405">
    <property type="entry name" value="UPF0758"/>
</dbReference>
<sequence>MDCLFAADRGRNASGAAHRTRPHPSRLFGDRDLLGLSDAATADRGDPAPRVAAEQVRSRRILEDVISLCAPEAAADLADRLIARFGSTGAVFAAHPSDRAAIVGQDAVARVFDLVIRAMRHALHEKAMKRPVLADQDALMAYLAFDLQHAPAECLRVLFLNARNELLSEELAFQGTINRVHAYPREIVRKALETQATALLLVHNHPSGDPTPSREDIRLTHAIHAALRPLDIRLHDHLIIARSGTVSLRVSGYLSDGEES</sequence>
<evidence type="ECO:0000256" key="5">
    <source>
        <dbReference type="ARBA" id="ARBA00023049"/>
    </source>
</evidence>
<dbReference type="Pfam" id="PF04002">
    <property type="entry name" value="RadC"/>
    <property type="match status" value="1"/>
</dbReference>
<dbReference type="GO" id="GO:0046872">
    <property type="term" value="F:metal ion binding"/>
    <property type="evidence" value="ECO:0007669"/>
    <property type="project" value="UniProtKB-KW"/>
</dbReference>
<evidence type="ECO:0000256" key="4">
    <source>
        <dbReference type="ARBA" id="ARBA00022833"/>
    </source>
</evidence>
<reference evidence="8 9" key="1">
    <citation type="submission" date="2020-07" db="EMBL/GenBank/DDBJ databases">
        <authorList>
            <person name="Sun Q."/>
        </authorList>
    </citation>
    <scope>NUCLEOTIDE SEQUENCE [LARGE SCALE GENOMIC DNA]</scope>
    <source>
        <strain evidence="8 9">CGMCC 1.13654</strain>
    </source>
</reference>
<dbReference type="PROSITE" id="PS50249">
    <property type="entry name" value="MPN"/>
    <property type="match status" value="1"/>
</dbReference>
<dbReference type="PANTHER" id="PTHR30471">
    <property type="entry name" value="DNA REPAIR PROTEIN RADC"/>
    <property type="match status" value="1"/>
</dbReference>
<evidence type="ECO:0000256" key="3">
    <source>
        <dbReference type="ARBA" id="ARBA00022801"/>
    </source>
</evidence>
<dbReference type="InterPro" id="IPR020891">
    <property type="entry name" value="UPF0758_CS"/>
</dbReference>
<dbReference type="CDD" id="cd08071">
    <property type="entry name" value="MPN_DUF2466"/>
    <property type="match status" value="1"/>
</dbReference>
<evidence type="ECO:0000256" key="1">
    <source>
        <dbReference type="ARBA" id="ARBA00022670"/>
    </source>
</evidence>
<gene>
    <name evidence="8" type="primary">radC</name>
    <name evidence="8" type="ORF">HZF05_11035</name>
</gene>
<dbReference type="SUPFAM" id="SSF102712">
    <property type="entry name" value="JAB1/MPN domain"/>
    <property type="match status" value="1"/>
</dbReference>
<dbReference type="NCBIfam" id="TIGR00608">
    <property type="entry name" value="radc"/>
    <property type="match status" value="1"/>
</dbReference>
<dbReference type="Gene3D" id="3.40.140.10">
    <property type="entry name" value="Cytidine Deaminase, domain 2"/>
    <property type="match status" value="1"/>
</dbReference>
<dbReference type="Proteomes" id="UP000570166">
    <property type="component" value="Unassembled WGS sequence"/>
</dbReference>
<dbReference type="InterPro" id="IPR025657">
    <property type="entry name" value="RadC_JAB"/>
</dbReference>
<evidence type="ECO:0000259" key="7">
    <source>
        <dbReference type="PROSITE" id="PS50249"/>
    </source>
</evidence>
<dbReference type="InterPro" id="IPR037518">
    <property type="entry name" value="MPN"/>
</dbReference>
<comment type="caution">
    <text evidence="8">The sequence shown here is derived from an EMBL/GenBank/DDBJ whole genome shotgun (WGS) entry which is preliminary data.</text>
</comment>
<keyword evidence="3" id="KW-0378">Hydrolase</keyword>
<dbReference type="GO" id="GO:0006508">
    <property type="term" value="P:proteolysis"/>
    <property type="evidence" value="ECO:0007669"/>
    <property type="project" value="UniProtKB-KW"/>
</dbReference>
<dbReference type="PROSITE" id="PS01302">
    <property type="entry name" value="UPF0758"/>
    <property type="match status" value="1"/>
</dbReference>
<organism evidence="8 9">
    <name type="scientific">Sphingomonas chungangi</name>
    <dbReference type="NCBI Taxonomy" id="2683589"/>
    <lineage>
        <taxon>Bacteria</taxon>
        <taxon>Pseudomonadati</taxon>
        <taxon>Pseudomonadota</taxon>
        <taxon>Alphaproteobacteria</taxon>
        <taxon>Sphingomonadales</taxon>
        <taxon>Sphingomonadaceae</taxon>
        <taxon>Sphingomonas</taxon>
    </lineage>
</organism>
<evidence type="ECO:0000313" key="9">
    <source>
        <dbReference type="Proteomes" id="UP000570166"/>
    </source>
</evidence>
<keyword evidence="1" id="KW-0645">Protease</keyword>
<dbReference type="GO" id="GO:0008237">
    <property type="term" value="F:metallopeptidase activity"/>
    <property type="evidence" value="ECO:0007669"/>
    <property type="project" value="UniProtKB-KW"/>
</dbReference>
<keyword evidence="5" id="KW-0482">Metalloprotease</keyword>
<protein>
    <submittedName>
        <fullName evidence="8">DNA repair protein RadC</fullName>
    </submittedName>
</protein>
<dbReference type="AlphaFoldDB" id="A0A838L7X4"/>
<evidence type="ECO:0000313" key="8">
    <source>
        <dbReference type="EMBL" id="MBA2934629.1"/>
    </source>
</evidence>
<evidence type="ECO:0000256" key="6">
    <source>
        <dbReference type="RuleBase" id="RU003797"/>
    </source>
</evidence>
<keyword evidence="2" id="KW-0479">Metal-binding</keyword>
<feature type="domain" description="MPN" evidence="7">
    <location>
        <begin position="132"/>
        <end position="254"/>
    </location>
</feature>
<evidence type="ECO:0000256" key="2">
    <source>
        <dbReference type="ARBA" id="ARBA00022723"/>
    </source>
</evidence>
<proteinExistence type="inferred from homology"/>